<organism evidence="2 3">
    <name type="scientific">Lacibacter sediminis</name>
    <dbReference type="NCBI Taxonomy" id="2760713"/>
    <lineage>
        <taxon>Bacteria</taxon>
        <taxon>Pseudomonadati</taxon>
        <taxon>Bacteroidota</taxon>
        <taxon>Chitinophagia</taxon>
        <taxon>Chitinophagales</taxon>
        <taxon>Chitinophagaceae</taxon>
        <taxon>Lacibacter</taxon>
    </lineage>
</organism>
<name>A0A7G5XDY2_9BACT</name>
<dbReference type="NCBIfam" id="NF033573">
    <property type="entry name" value="transpos_IS200"/>
    <property type="match status" value="1"/>
</dbReference>
<reference evidence="3" key="1">
    <citation type="submission" date="2020-08" db="EMBL/GenBank/DDBJ databases">
        <title>Lacibacter sp. S13-6-6 genome sequencing.</title>
        <authorList>
            <person name="Jin L."/>
        </authorList>
    </citation>
    <scope>NUCLEOTIDE SEQUENCE [LARGE SCALE GENOMIC DNA]</scope>
    <source>
        <strain evidence="3">S13-6-6</strain>
    </source>
</reference>
<dbReference type="InterPro" id="IPR036515">
    <property type="entry name" value="Transposase_17_sf"/>
</dbReference>
<dbReference type="Proteomes" id="UP000515344">
    <property type="component" value="Chromosome"/>
</dbReference>
<evidence type="ECO:0000313" key="2">
    <source>
        <dbReference type="EMBL" id="QNA43685.1"/>
    </source>
</evidence>
<dbReference type="InterPro" id="IPR002686">
    <property type="entry name" value="Transposase_17"/>
</dbReference>
<dbReference type="RefSeq" id="WP_182801947.1">
    <property type="nucleotide sequence ID" value="NZ_CP060007.1"/>
</dbReference>
<accession>A0A7G5XDY2</accession>
<sequence>MANTYTQIHLQFVFAVKYRKALILPDWEERLYQYMTGIIQHNEHKMLQINGMPDHIHLFIGMRPTQSISSLIQNVKTESSKWINDNKFTTSHFSWQEGYGAFSYSKSHVPDVIRYIQNQEIHHQKESFLDEYLKLLKAFEIEYDEKYIFKELE</sequence>
<dbReference type="KEGG" id="lacs:H4075_16595"/>
<dbReference type="Pfam" id="PF01797">
    <property type="entry name" value="Y1_Tnp"/>
    <property type="match status" value="1"/>
</dbReference>
<feature type="domain" description="Transposase IS200-like" evidence="1">
    <location>
        <begin position="5"/>
        <end position="119"/>
    </location>
</feature>
<dbReference type="SUPFAM" id="SSF143422">
    <property type="entry name" value="Transposase IS200-like"/>
    <property type="match status" value="1"/>
</dbReference>
<evidence type="ECO:0000259" key="1">
    <source>
        <dbReference type="SMART" id="SM01321"/>
    </source>
</evidence>
<keyword evidence="3" id="KW-1185">Reference proteome</keyword>
<dbReference type="GO" id="GO:0006313">
    <property type="term" value="P:DNA transposition"/>
    <property type="evidence" value="ECO:0007669"/>
    <property type="project" value="InterPro"/>
</dbReference>
<dbReference type="GO" id="GO:0003677">
    <property type="term" value="F:DNA binding"/>
    <property type="evidence" value="ECO:0007669"/>
    <property type="project" value="InterPro"/>
</dbReference>
<dbReference type="Gene3D" id="3.30.70.1290">
    <property type="entry name" value="Transposase IS200-like"/>
    <property type="match status" value="1"/>
</dbReference>
<protein>
    <submittedName>
        <fullName evidence="2">IS200/IS605 family transposase</fullName>
    </submittedName>
</protein>
<evidence type="ECO:0000313" key="3">
    <source>
        <dbReference type="Proteomes" id="UP000515344"/>
    </source>
</evidence>
<dbReference type="SMART" id="SM01321">
    <property type="entry name" value="Y1_Tnp"/>
    <property type="match status" value="1"/>
</dbReference>
<dbReference type="AlphaFoldDB" id="A0A7G5XDY2"/>
<dbReference type="EMBL" id="CP060007">
    <property type="protein sequence ID" value="QNA43685.1"/>
    <property type="molecule type" value="Genomic_DNA"/>
</dbReference>
<dbReference type="GO" id="GO:0004803">
    <property type="term" value="F:transposase activity"/>
    <property type="evidence" value="ECO:0007669"/>
    <property type="project" value="InterPro"/>
</dbReference>
<gene>
    <name evidence="2" type="primary">tnpA</name>
    <name evidence="2" type="ORF">H4075_16595</name>
</gene>
<dbReference type="PANTHER" id="PTHR33360">
    <property type="entry name" value="TRANSPOSASE FOR INSERTION SEQUENCE ELEMENT IS200"/>
    <property type="match status" value="1"/>
</dbReference>
<proteinExistence type="predicted"/>
<dbReference type="PANTHER" id="PTHR33360:SF2">
    <property type="entry name" value="TRANSPOSASE FOR INSERTION SEQUENCE ELEMENT IS200"/>
    <property type="match status" value="1"/>
</dbReference>